<protein>
    <recommendedName>
        <fullName evidence="2">Halobacterial output domain-containing protein</fullName>
    </recommendedName>
</protein>
<keyword evidence="4" id="KW-1185">Reference proteome</keyword>
<evidence type="ECO:0000313" key="4">
    <source>
        <dbReference type="Proteomes" id="UP000509241"/>
    </source>
</evidence>
<dbReference type="Proteomes" id="UP000509241">
    <property type="component" value="Chromosome"/>
</dbReference>
<dbReference type="EMBL" id="CP058601">
    <property type="protein sequence ID" value="QLG48976.1"/>
    <property type="molecule type" value="Genomic_DNA"/>
</dbReference>
<proteinExistence type="predicted"/>
<evidence type="ECO:0000259" key="2">
    <source>
        <dbReference type="Pfam" id="PF18545"/>
    </source>
</evidence>
<dbReference type="Pfam" id="PF18545">
    <property type="entry name" value="HalOD1"/>
    <property type="match status" value="1"/>
</dbReference>
<name>A0A7D5KCZ6_9EURY</name>
<evidence type="ECO:0000313" key="3">
    <source>
        <dbReference type="EMBL" id="QLG48976.1"/>
    </source>
</evidence>
<gene>
    <name evidence="3" type="ORF">HYG82_08995</name>
</gene>
<feature type="domain" description="Halobacterial output" evidence="2">
    <location>
        <begin position="21"/>
        <end position="89"/>
    </location>
</feature>
<accession>A0A7D5KCZ6</accession>
<dbReference type="AlphaFoldDB" id="A0A7D5KCZ6"/>
<dbReference type="GeneID" id="56033424"/>
<dbReference type="RefSeq" id="WP_179260712.1">
    <property type="nucleotide sequence ID" value="NZ_CP058601.1"/>
</dbReference>
<dbReference type="InterPro" id="IPR040624">
    <property type="entry name" value="HalOD1"/>
</dbReference>
<dbReference type="OrthoDB" id="186669at2157"/>
<evidence type="ECO:0000256" key="1">
    <source>
        <dbReference type="SAM" id="MobiDB-lite"/>
    </source>
</evidence>
<sequence length="94" mass="10303">MTELSDGTGDDVIRRQLNPERDDPASQLAEVVADLTDDEPLNLTPVYGCIDTLIADLFSSPPPDEADACIAFDYEGYRIRVQQDGTTTLRELSA</sequence>
<organism evidence="3 4">
    <name type="scientific">Natrinema halophilum</name>
    <dbReference type="NCBI Taxonomy" id="1699371"/>
    <lineage>
        <taxon>Archaea</taxon>
        <taxon>Methanobacteriati</taxon>
        <taxon>Methanobacteriota</taxon>
        <taxon>Stenosarchaea group</taxon>
        <taxon>Halobacteria</taxon>
        <taxon>Halobacteriales</taxon>
        <taxon>Natrialbaceae</taxon>
        <taxon>Natrinema</taxon>
    </lineage>
</organism>
<reference evidence="3 4" key="1">
    <citation type="submission" date="2020-07" db="EMBL/GenBank/DDBJ databases">
        <authorList>
            <person name="Cui H."/>
        </authorList>
    </citation>
    <scope>NUCLEOTIDE SEQUENCE [LARGE SCALE GENOMIC DNA]</scope>
    <source>
        <strain evidence="3 4">YPL8</strain>
    </source>
</reference>
<dbReference type="KEGG" id="haly:HYG82_08995"/>
<feature type="compositionally biased region" description="Basic and acidic residues" evidence="1">
    <location>
        <begin position="11"/>
        <end position="24"/>
    </location>
</feature>
<feature type="region of interest" description="Disordered" evidence="1">
    <location>
        <begin position="1"/>
        <end position="25"/>
    </location>
</feature>